<dbReference type="SUPFAM" id="SSF49777">
    <property type="entry name" value="PEBP-like"/>
    <property type="match status" value="1"/>
</dbReference>
<dbReference type="OrthoDB" id="9797506at2"/>
<name>A0A1M7UBS6_9BRAD</name>
<keyword evidence="3" id="KW-1185">Reference proteome</keyword>
<reference evidence="3" key="1">
    <citation type="submission" date="2016-11" db="EMBL/GenBank/DDBJ databases">
        <authorList>
            <person name="Varghese N."/>
            <person name="Submissions S."/>
        </authorList>
    </citation>
    <scope>NUCLEOTIDE SEQUENCE [LARGE SCALE GENOMIC DNA]</scope>
    <source>
        <strain evidence="3">GAS401</strain>
    </source>
</reference>
<proteinExistence type="predicted"/>
<dbReference type="AlphaFoldDB" id="A0A1M7UBS6"/>
<dbReference type="PANTHER" id="PTHR30289:SF1">
    <property type="entry name" value="PEBP (PHOSPHATIDYLETHANOLAMINE-BINDING PROTEIN) FAMILY PROTEIN"/>
    <property type="match status" value="1"/>
</dbReference>
<dbReference type="EMBL" id="LT670849">
    <property type="protein sequence ID" value="SHN80375.1"/>
    <property type="molecule type" value="Genomic_DNA"/>
</dbReference>
<dbReference type="RefSeq" id="WP_072820849.1">
    <property type="nucleotide sequence ID" value="NZ_LT670849.1"/>
</dbReference>
<dbReference type="CDD" id="cd00865">
    <property type="entry name" value="PEBP_bact_arch"/>
    <property type="match status" value="1"/>
</dbReference>
<dbReference type="InterPro" id="IPR036610">
    <property type="entry name" value="PEBP-like_sf"/>
</dbReference>
<protein>
    <recommendedName>
        <fullName evidence="4">Phospholipid-binding protein, PBP family</fullName>
    </recommendedName>
</protein>
<evidence type="ECO:0000313" key="3">
    <source>
        <dbReference type="Proteomes" id="UP000184096"/>
    </source>
</evidence>
<dbReference type="Proteomes" id="UP000184096">
    <property type="component" value="Chromosome I"/>
</dbReference>
<evidence type="ECO:0008006" key="4">
    <source>
        <dbReference type="Google" id="ProtNLM"/>
    </source>
</evidence>
<dbReference type="Pfam" id="PF01161">
    <property type="entry name" value="PBP"/>
    <property type="match status" value="1"/>
</dbReference>
<dbReference type="Gene3D" id="3.90.280.10">
    <property type="entry name" value="PEBP-like"/>
    <property type="match status" value="1"/>
</dbReference>
<dbReference type="PANTHER" id="PTHR30289">
    <property type="entry name" value="UNCHARACTERIZED PROTEIN YBCL-RELATED"/>
    <property type="match status" value="1"/>
</dbReference>
<evidence type="ECO:0000313" key="2">
    <source>
        <dbReference type="EMBL" id="SHN80375.1"/>
    </source>
</evidence>
<feature type="chain" id="PRO_5012568304" description="Phospholipid-binding protein, PBP family" evidence="1">
    <location>
        <begin position="25"/>
        <end position="187"/>
    </location>
</feature>
<feature type="signal peptide" evidence="1">
    <location>
        <begin position="1"/>
        <end position="24"/>
    </location>
</feature>
<dbReference type="NCBIfam" id="TIGR00481">
    <property type="entry name" value="YbhB/YbcL family Raf kinase inhibitor-like protein"/>
    <property type="match status" value="1"/>
</dbReference>
<keyword evidence="1" id="KW-0732">Signal</keyword>
<organism evidence="2 3">
    <name type="scientific">Bradyrhizobium erythrophlei</name>
    <dbReference type="NCBI Taxonomy" id="1437360"/>
    <lineage>
        <taxon>Bacteria</taxon>
        <taxon>Pseudomonadati</taxon>
        <taxon>Pseudomonadota</taxon>
        <taxon>Alphaproteobacteria</taxon>
        <taxon>Hyphomicrobiales</taxon>
        <taxon>Nitrobacteraceae</taxon>
        <taxon>Bradyrhizobium</taxon>
    </lineage>
</organism>
<gene>
    <name evidence="2" type="ORF">SAMN05444170_4295</name>
</gene>
<dbReference type="InterPro" id="IPR005247">
    <property type="entry name" value="YbhB_YbcL/LppC-like"/>
</dbReference>
<sequence length="187" mass="19394">MFLRGSILAGAVSLAAMGVAPAKADGVFTLTSPSFKDGERLAVKNAGNNKSNPNCVGENVSPALSWANPPEGTKSYALLMFDPEGRPPGGVSHWVAYGIPVSVTGFAEGEVSKASDKYVGGTNLMKLSNYFGPCTPPGPIHHYTFTLMATDLEPTALAAGLTRDEAIKALDGHVKQATGLIGTFSKP</sequence>
<dbReference type="InterPro" id="IPR008914">
    <property type="entry name" value="PEBP"/>
</dbReference>
<accession>A0A1M7UBS6</accession>
<evidence type="ECO:0000256" key="1">
    <source>
        <dbReference type="SAM" id="SignalP"/>
    </source>
</evidence>